<sequence length="114" mass="12760">MNKLTLIGELVAAPTYFCTSRGRDLTRFQLRTKESCGRISVHHCLAWGPLAINLHANLRVGEWSMVRGSLAYRTRRLGRQTVQLPYVRITEHSYLGQVEQAEPTTARPGGAHAS</sequence>
<dbReference type="EMBL" id="CAKLPZ010000001">
    <property type="protein sequence ID" value="CAH1000270.1"/>
    <property type="molecule type" value="Genomic_DNA"/>
</dbReference>
<protein>
    <recommendedName>
        <fullName evidence="5">Single-stranded DNA-binding protein</fullName>
    </recommendedName>
</protein>
<dbReference type="Pfam" id="PF00436">
    <property type="entry name" value="SSB"/>
    <property type="match status" value="1"/>
</dbReference>
<gene>
    <name evidence="3" type="ORF">LEM8419_01420</name>
</gene>
<comment type="caution">
    <text evidence="3">The sequence shown here is derived from an EMBL/GenBank/DDBJ whole genome shotgun (WGS) entry which is preliminary data.</text>
</comment>
<keyword evidence="1 2" id="KW-0238">DNA-binding</keyword>
<dbReference type="InterPro" id="IPR000424">
    <property type="entry name" value="Primosome_PriB/ssb"/>
</dbReference>
<evidence type="ECO:0000313" key="3">
    <source>
        <dbReference type="EMBL" id="CAH1000270.1"/>
    </source>
</evidence>
<evidence type="ECO:0000256" key="2">
    <source>
        <dbReference type="PROSITE-ProRule" id="PRU00252"/>
    </source>
</evidence>
<accession>A0ABN8F6K9</accession>
<keyword evidence="4" id="KW-1185">Reference proteome</keyword>
<evidence type="ECO:0000313" key="4">
    <source>
        <dbReference type="Proteomes" id="UP000837803"/>
    </source>
</evidence>
<evidence type="ECO:0008006" key="5">
    <source>
        <dbReference type="Google" id="ProtNLM"/>
    </source>
</evidence>
<reference evidence="3" key="1">
    <citation type="submission" date="2021-12" db="EMBL/GenBank/DDBJ databases">
        <authorList>
            <person name="Rodrigo-Torres L."/>
            <person name="Arahal R. D."/>
            <person name="Lucena T."/>
        </authorList>
    </citation>
    <scope>NUCLEOTIDE SEQUENCE</scope>
    <source>
        <strain evidence="3">CECT 8419</strain>
    </source>
</reference>
<dbReference type="SUPFAM" id="SSF50249">
    <property type="entry name" value="Nucleic acid-binding proteins"/>
    <property type="match status" value="1"/>
</dbReference>
<dbReference type="PROSITE" id="PS50935">
    <property type="entry name" value="SSB"/>
    <property type="match status" value="1"/>
</dbReference>
<organism evidence="3 4">
    <name type="scientific">Neolewinella maritima</name>
    <dbReference type="NCBI Taxonomy" id="1383882"/>
    <lineage>
        <taxon>Bacteria</taxon>
        <taxon>Pseudomonadati</taxon>
        <taxon>Bacteroidota</taxon>
        <taxon>Saprospiria</taxon>
        <taxon>Saprospirales</taxon>
        <taxon>Lewinellaceae</taxon>
        <taxon>Neolewinella</taxon>
    </lineage>
</organism>
<dbReference type="InterPro" id="IPR012340">
    <property type="entry name" value="NA-bd_OB-fold"/>
</dbReference>
<dbReference type="RefSeq" id="WP_238750323.1">
    <property type="nucleotide sequence ID" value="NZ_CAKLPZ010000001.1"/>
</dbReference>
<evidence type="ECO:0000256" key="1">
    <source>
        <dbReference type="ARBA" id="ARBA00023125"/>
    </source>
</evidence>
<dbReference type="Gene3D" id="2.40.50.140">
    <property type="entry name" value="Nucleic acid-binding proteins"/>
    <property type="match status" value="1"/>
</dbReference>
<proteinExistence type="predicted"/>
<name>A0ABN8F6K9_9BACT</name>
<dbReference type="Proteomes" id="UP000837803">
    <property type="component" value="Unassembled WGS sequence"/>
</dbReference>